<comment type="caution">
    <text evidence="2">The sequence shown here is derived from an EMBL/GenBank/DDBJ whole genome shotgun (WGS) entry which is preliminary data.</text>
</comment>
<protein>
    <submittedName>
        <fullName evidence="2">Uncharacterized protein</fullName>
    </submittedName>
</protein>
<reference evidence="2" key="1">
    <citation type="journal article" date="2023" name="Science">
        <title>Genome structures resolve the early diversification of teleost fishes.</title>
        <authorList>
            <person name="Parey E."/>
            <person name="Louis A."/>
            <person name="Montfort J."/>
            <person name="Bouchez O."/>
            <person name="Roques C."/>
            <person name="Iampietro C."/>
            <person name="Lluch J."/>
            <person name="Castinel A."/>
            <person name="Donnadieu C."/>
            <person name="Desvignes T."/>
            <person name="Floi Bucao C."/>
            <person name="Jouanno E."/>
            <person name="Wen M."/>
            <person name="Mejri S."/>
            <person name="Dirks R."/>
            <person name="Jansen H."/>
            <person name="Henkel C."/>
            <person name="Chen W.J."/>
            <person name="Zahm M."/>
            <person name="Cabau C."/>
            <person name="Klopp C."/>
            <person name="Thompson A.W."/>
            <person name="Robinson-Rechavi M."/>
            <person name="Braasch I."/>
            <person name="Lecointre G."/>
            <person name="Bobe J."/>
            <person name="Postlethwait J.H."/>
            <person name="Berthelot C."/>
            <person name="Roest Crollius H."/>
            <person name="Guiguen Y."/>
        </authorList>
    </citation>
    <scope>NUCLEOTIDE SEQUENCE</scope>
    <source>
        <strain evidence="2">Concon-B</strain>
    </source>
</reference>
<feature type="region of interest" description="Disordered" evidence="1">
    <location>
        <begin position="33"/>
        <end position="67"/>
    </location>
</feature>
<dbReference type="Proteomes" id="UP001152803">
    <property type="component" value="Unassembled WGS sequence"/>
</dbReference>
<evidence type="ECO:0000313" key="2">
    <source>
        <dbReference type="EMBL" id="KAJ8282369.1"/>
    </source>
</evidence>
<keyword evidence="3" id="KW-1185">Reference proteome</keyword>
<proteinExistence type="predicted"/>
<gene>
    <name evidence="2" type="ORF">COCON_G00048880</name>
</gene>
<organism evidence="2 3">
    <name type="scientific">Conger conger</name>
    <name type="common">Conger eel</name>
    <name type="synonym">Muraena conger</name>
    <dbReference type="NCBI Taxonomy" id="82655"/>
    <lineage>
        <taxon>Eukaryota</taxon>
        <taxon>Metazoa</taxon>
        <taxon>Chordata</taxon>
        <taxon>Craniata</taxon>
        <taxon>Vertebrata</taxon>
        <taxon>Euteleostomi</taxon>
        <taxon>Actinopterygii</taxon>
        <taxon>Neopterygii</taxon>
        <taxon>Teleostei</taxon>
        <taxon>Anguilliformes</taxon>
        <taxon>Congridae</taxon>
        <taxon>Conger</taxon>
    </lineage>
</organism>
<name>A0A9Q1DVI3_CONCO</name>
<sequence length="67" mass="7061">MGILRNGQVESWQHLISGKQVALSILISCPHSRAPSTSIAAPQTPTPRNPPAVLGTSPAWHAASPRN</sequence>
<dbReference type="AlphaFoldDB" id="A0A9Q1DVI3"/>
<feature type="compositionally biased region" description="Polar residues" evidence="1">
    <location>
        <begin position="34"/>
        <end position="43"/>
    </location>
</feature>
<evidence type="ECO:0000313" key="3">
    <source>
        <dbReference type="Proteomes" id="UP001152803"/>
    </source>
</evidence>
<accession>A0A9Q1DVI3</accession>
<evidence type="ECO:0000256" key="1">
    <source>
        <dbReference type="SAM" id="MobiDB-lite"/>
    </source>
</evidence>
<dbReference type="EMBL" id="JAFJMO010000003">
    <property type="protein sequence ID" value="KAJ8282369.1"/>
    <property type="molecule type" value="Genomic_DNA"/>
</dbReference>